<feature type="region of interest" description="Disordered" evidence="20">
    <location>
        <begin position="145"/>
        <end position="166"/>
    </location>
</feature>
<feature type="region of interest" description="Disordered" evidence="20">
    <location>
        <begin position="1097"/>
        <end position="1144"/>
    </location>
</feature>
<feature type="domain" description="DEAD-box RNA helicase Q" evidence="23">
    <location>
        <begin position="699"/>
        <end position="727"/>
    </location>
</feature>
<dbReference type="SUPFAM" id="SSF50249">
    <property type="entry name" value="Nucleic acid-binding proteins"/>
    <property type="match status" value="3"/>
</dbReference>
<keyword evidence="5" id="KW-0547">Nucleotide-binding</keyword>
<dbReference type="Pfam" id="PF00271">
    <property type="entry name" value="Helicase_C"/>
    <property type="match status" value="1"/>
</dbReference>
<protein>
    <recommendedName>
        <fullName evidence="19">Replication protein A subunit</fullName>
    </recommendedName>
</protein>
<evidence type="ECO:0000313" key="24">
    <source>
        <dbReference type="EMBL" id="KAH0870455.1"/>
    </source>
</evidence>
<evidence type="ECO:0000256" key="7">
    <source>
        <dbReference type="ARBA" id="ARBA00022771"/>
    </source>
</evidence>
<feature type="domain" description="Helicase C-terminal" evidence="22">
    <location>
        <begin position="940"/>
        <end position="1084"/>
    </location>
</feature>
<sequence>MQTSVTPDAISAVLSNPSFDSSSSDRSEIVVQVVDLKPIGNRYTVFGNRSETVIGFVLLGLVFDLIGCLDVYDFWFYRFSANDGKTRVKAMFTASLTPEIISGKIQNLGLIRLLDFTVNDISGKSTKYLLVTKCESVASALDSEVDLEGKSEEEGGEAKRQKLDHSPMSDVVSTGITLKPKQEFVAKSASQIITEQRGNAAPAARMSMTRRVHPLLSLNPYQGSWTIKVRVTNKGVMRNYRNARGEGCVFNVELTDEEGTQIQATMFNDAARKFYDRFQLGKVYYISRGSLKLANKQFKTVQNDYEMTLNENSEVEEASDEEMFVPETKFNFVPIEELGMYVNQKELIDIIGVVQSVSPTMSIRRRTDNEMIPKRDITLADESKKTVVVSLWNNLATSIGQELLDMADKSPVIAIKSLKVGDFQGVSLSTISRSNVVINPESPEAKKLKSWYDFEGKETSMSSIGSGMSPSAKNGSWSMYADRVPLSQITSNPSLGEDKPVFFSTRGYISFIKPDQTMWYQGCKTCNKKVTEAIDSGYWCESCQKKDEECRLRYIMVVKVSDSTGEAWFSSFNDEAEKIIGCSADELNKLRSEGGEVNEFQTKLKEATWSSHAFRISVTQNEYNGPVRLLKPKPFVANTFASAFSLELAPICLTLLDWSKALNFVLHFVPGSPTHASTLIHARIWWWVLRMEEENEVVKTFEELGVREELVKACERLGWKNPTKIQTEALPYALEGKDVIGLAQTGSGKTGAFALPILQALLQFVNDAEPKKGRRPDPAFFACVLSPTRELAIQIAEQFEALGSDISLRCAVLVGGIDRMQQTIALGKRPHVIVATPGRLWDHMSDTKGFSLKTLKYLVLDEADRLLNEDFEKSLNQILEEIPRDRKTYLFSATMTKKVRKLQRACLRNPVKIEAASKYSTVDTLKQQYRFVPAKYKDCYLVYILTEMPDSTSMIFTRTCDGTRFMALMLRSLGFRAIPISGQMTQSKRLGALNKFKAGECNILVCTDVASRGLDIPSVDMVINYDIPTNSKDYIHRVGRTARAGRSGVGISLVNQYELEWYLQIEKLIGKKLPEYPAEEDEVLSLLERVSEAKKLSAMNMKESGGRKKRRGEDDEESERFLDGNKGGNKGGNRDKKSSKKFKR</sequence>
<comment type="caution">
    <text evidence="24">The sequence shown here is derived from an EMBL/GenBank/DDBJ whole genome shotgun (WGS) entry which is preliminary data.</text>
</comment>
<dbReference type="SUPFAM" id="SSF52540">
    <property type="entry name" value="P-loop containing nucleoside triphosphate hydrolases"/>
    <property type="match status" value="1"/>
</dbReference>
<dbReference type="PROSITE" id="PS00039">
    <property type="entry name" value="DEAD_ATP_HELICASE"/>
    <property type="match status" value="1"/>
</dbReference>
<dbReference type="PROSITE" id="PS51192">
    <property type="entry name" value="HELICASE_ATP_BIND_1"/>
    <property type="match status" value="1"/>
</dbReference>
<dbReference type="InterPro" id="IPR004591">
    <property type="entry name" value="Rfa1"/>
</dbReference>
<dbReference type="InterPro" id="IPR001650">
    <property type="entry name" value="Helicase_C-like"/>
</dbReference>
<dbReference type="NCBIfam" id="TIGR00617">
    <property type="entry name" value="rpa1"/>
    <property type="match status" value="1"/>
</dbReference>
<evidence type="ECO:0000256" key="12">
    <source>
        <dbReference type="ARBA" id="ARBA00022884"/>
    </source>
</evidence>
<dbReference type="InterPro" id="IPR044765">
    <property type="entry name" value="DDX47/Rrp3_DEADc"/>
</dbReference>
<evidence type="ECO:0000256" key="1">
    <source>
        <dbReference type="ARBA" id="ARBA00004123"/>
    </source>
</evidence>
<dbReference type="CDD" id="cd18787">
    <property type="entry name" value="SF2_C_DEAD"/>
    <property type="match status" value="1"/>
</dbReference>
<feature type="compositionally biased region" description="Basic and acidic residues" evidence="20">
    <location>
        <begin position="147"/>
        <end position="166"/>
    </location>
</feature>
<evidence type="ECO:0000256" key="14">
    <source>
        <dbReference type="ARBA" id="ARBA00023172"/>
    </source>
</evidence>
<dbReference type="InterPro" id="IPR011545">
    <property type="entry name" value="DEAD/DEAH_box_helicase_dom"/>
</dbReference>
<keyword evidence="15" id="KW-0234">DNA repair</keyword>
<evidence type="ECO:0000256" key="17">
    <source>
        <dbReference type="ARBA" id="ARBA00024350"/>
    </source>
</evidence>
<comment type="subunit">
    <text evidence="19">Heterotrimer of RPA1, RPA2 and RPA3 (canonical replication protein A complex).</text>
</comment>
<keyword evidence="11" id="KW-0067">ATP-binding</keyword>
<keyword evidence="4 19" id="KW-0479">Metal-binding</keyword>
<evidence type="ECO:0000256" key="10">
    <source>
        <dbReference type="ARBA" id="ARBA00022833"/>
    </source>
</evidence>
<dbReference type="Pfam" id="PF16900">
    <property type="entry name" value="REPA_OB_2"/>
    <property type="match status" value="1"/>
</dbReference>
<dbReference type="InterPro" id="IPR050079">
    <property type="entry name" value="DEAD_box_RNA_helicase"/>
</dbReference>
<evidence type="ECO:0000256" key="3">
    <source>
        <dbReference type="ARBA" id="ARBA00022705"/>
    </source>
</evidence>
<keyword evidence="6" id="KW-0227">DNA damage</keyword>
<reference evidence="24 25" key="1">
    <citation type="submission" date="2021-05" db="EMBL/GenBank/DDBJ databases">
        <title>Genome Assembly of Synthetic Allotetraploid Brassica napus Reveals Homoeologous Exchanges between Subgenomes.</title>
        <authorList>
            <person name="Davis J.T."/>
        </authorList>
    </citation>
    <scope>NUCLEOTIDE SEQUENCE [LARGE SCALE GENOMIC DNA]</scope>
    <source>
        <strain evidence="25">cv. Da-Ae</strain>
        <tissue evidence="24">Seedling</tissue>
    </source>
</reference>
<gene>
    <name evidence="24" type="ORF">HID58_077477</name>
</gene>
<dbReference type="Proteomes" id="UP000824890">
    <property type="component" value="Unassembled WGS sequence"/>
</dbReference>
<name>A0ABQ7YQH8_BRANA</name>
<evidence type="ECO:0000259" key="23">
    <source>
        <dbReference type="PROSITE" id="PS51195"/>
    </source>
</evidence>
<comment type="subcellular location">
    <subcellularLocation>
        <location evidence="1 19">Nucleus</location>
    </subcellularLocation>
</comment>
<dbReference type="InterPro" id="IPR027417">
    <property type="entry name" value="P-loop_NTPase"/>
</dbReference>
<dbReference type="CDD" id="cd04474">
    <property type="entry name" value="RPA1_DBD_A"/>
    <property type="match status" value="1"/>
</dbReference>
<evidence type="ECO:0000256" key="5">
    <source>
        <dbReference type="ARBA" id="ARBA00022741"/>
    </source>
</evidence>
<accession>A0ABQ7YQH8</accession>
<dbReference type="SMART" id="SM00490">
    <property type="entry name" value="HELICc"/>
    <property type="match status" value="1"/>
</dbReference>
<evidence type="ECO:0000256" key="11">
    <source>
        <dbReference type="ARBA" id="ARBA00022840"/>
    </source>
</evidence>
<evidence type="ECO:0000259" key="21">
    <source>
        <dbReference type="PROSITE" id="PS51192"/>
    </source>
</evidence>
<evidence type="ECO:0000256" key="9">
    <source>
        <dbReference type="ARBA" id="ARBA00022806"/>
    </source>
</evidence>
<keyword evidence="14" id="KW-0233">DNA recombination</keyword>
<keyword evidence="8" id="KW-0378">Hydrolase</keyword>
<evidence type="ECO:0000256" key="6">
    <source>
        <dbReference type="ARBA" id="ARBA00022763"/>
    </source>
</evidence>
<organism evidence="24 25">
    <name type="scientific">Brassica napus</name>
    <name type="common">Rape</name>
    <dbReference type="NCBI Taxonomy" id="3708"/>
    <lineage>
        <taxon>Eukaryota</taxon>
        <taxon>Viridiplantae</taxon>
        <taxon>Streptophyta</taxon>
        <taxon>Embryophyta</taxon>
        <taxon>Tracheophyta</taxon>
        <taxon>Spermatophyta</taxon>
        <taxon>Magnoliopsida</taxon>
        <taxon>eudicotyledons</taxon>
        <taxon>Gunneridae</taxon>
        <taxon>Pentapetalae</taxon>
        <taxon>rosids</taxon>
        <taxon>malvids</taxon>
        <taxon>Brassicales</taxon>
        <taxon>Brassicaceae</taxon>
        <taxon>Brassiceae</taxon>
        <taxon>Brassica</taxon>
    </lineage>
</organism>
<comment type="similarity">
    <text evidence="17">Belongs to the DEAD box helicase family. DDX47/RRP3 subfamily.</text>
</comment>
<dbReference type="Pfam" id="PF08646">
    <property type="entry name" value="Rep_fac-A_C"/>
    <property type="match status" value="1"/>
</dbReference>
<dbReference type="InterPro" id="IPR007199">
    <property type="entry name" value="Rep_factor-A_N"/>
</dbReference>
<evidence type="ECO:0000256" key="19">
    <source>
        <dbReference type="RuleBase" id="RU364130"/>
    </source>
</evidence>
<dbReference type="InterPro" id="IPR014014">
    <property type="entry name" value="RNA_helicase_DEAD_Q_motif"/>
</dbReference>
<evidence type="ECO:0000256" key="16">
    <source>
        <dbReference type="ARBA" id="ARBA00023242"/>
    </source>
</evidence>
<evidence type="ECO:0000256" key="8">
    <source>
        <dbReference type="ARBA" id="ARBA00022801"/>
    </source>
</evidence>
<dbReference type="SMART" id="SM00487">
    <property type="entry name" value="DEXDc"/>
    <property type="match status" value="1"/>
</dbReference>
<evidence type="ECO:0000256" key="2">
    <source>
        <dbReference type="ARBA" id="ARBA00005690"/>
    </source>
</evidence>
<comment type="similarity">
    <text evidence="2 19">Belongs to the replication factor A protein 1 family.</text>
</comment>
<evidence type="ECO:0000259" key="22">
    <source>
        <dbReference type="PROSITE" id="PS51194"/>
    </source>
</evidence>
<feature type="short sequence motif" description="Q motif" evidence="18">
    <location>
        <begin position="699"/>
        <end position="727"/>
    </location>
</feature>
<evidence type="ECO:0000313" key="25">
    <source>
        <dbReference type="Proteomes" id="UP000824890"/>
    </source>
</evidence>
<evidence type="ECO:0000256" key="15">
    <source>
        <dbReference type="ARBA" id="ARBA00023204"/>
    </source>
</evidence>
<evidence type="ECO:0000256" key="13">
    <source>
        <dbReference type="ARBA" id="ARBA00023125"/>
    </source>
</evidence>
<dbReference type="CDD" id="cd04475">
    <property type="entry name" value="RPA1_DBD_B"/>
    <property type="match status" value="1"/>
</dbReference>
<dbReference type="EMBL" id="JAGKQM010000017">
    <property type="protein sequence ID" value="KAH0870455.1"/>
    <property type="molecule type" value="Genomic_DNA"/>
</dbReference>
<keyword evidence="3 19" id="KW-0235">DNA replication</keyword>
<dbReference type="PANTHER" id="PTHR47959:SF24">
    <property type="entry name" value="ATP-DEPENDENT RNA HELICASE"/>
    <property type="match status" value="1"/>
</dbReference>
<dbReference type="InterPro" id="IPR013955">
    <property type="entry name" value="Rep_factor-A_C"/>
</dbReference>
<dbReference type="CDD" id="cd17954">
    <property type="entry name" value="DEADc_DDX47"/>
    <property type="match status" value="1"/>
</dbReference>
<dbReference type="Pfam" id="PF04057">
    <property type="entry name" value="Rep-A_N"/>
    <property type="match status" value="1"/>
</dbReference>
<keyword evidence="13 19" id="KW-0238">DNA-binding</keyword>
<dbReference type="Pfam" id="PF00270">
    <property type="entry name" value="DEAD"/>
    <property type="match status" value="1"/>
</dbReference>
<dbReference type="Gene3D" id="3.40.50.300">
    <property type="entry name" value="P-loop containing nucleotide triphosphate hydrolases"/>
    <property type="match status" value="2"/>
</dbReference>
<dbReference type="PROSITE" id="PS51195">
    <property type="entry name" value="Q_MOTIF"/>
    <property type="match status" value="1"/>
</dbReference>
<keyword evidence="12" id="KW-0694">RNA-binding</keyword>
<evidence type="ECO:0000256" key="4">
    <source>
        <dbReference type="ARBA" id="ARBA00022723"/>
    </source>
</evidence>
<dbReference type="PROSITE" id="PS51194">
    <property type="entry name" value="HELICASE_CTER"/>
    <property type="match status" value="1"/>
</dbReference>
<keyword evidence="16 19" id="KW-0539">Nucleus</keyword>
<keyword evidence="7 19" id="KW-0863">Zinc-finger</keyword>
<dbReference type="Pfam" id="PF02721">
    <property type="entry name" value="DUF223"/>
    <property type="match status" value="1"/>
</dbReference>
<keyword evidence="10 19" id="KW-0862">Zinc</keyword>
<feature type="domain" description="Helicase ATP-binding" evidence="21">
    <location>
        <begin position="730"/>
        <end position="913"/>
    </location>
</feature>
<dbReference type="InterPro" id="IPR012340">
    <property type="entry name" value="NA-bd_OB-fold"/>
</dbReference>
<dbReference type="InterPro" id="IPR014001">
    <property type="entry name" value="Helicase_ATP-bd"/>
</dbReference>
<dbReference type="CDD" id="cd04476">
    <property type="entry name" value="RPA1_DBD_C"/>
    <property type="match status" value="1"/>
</dbReference>
<keyword evidence="9" id="KW-0347">Helicase</keyword>
<dbReference type="InterPro" id="IPR031657">
    <property type="entry name" value="REPA_OB_2"/>
</dbReference>
<dbReference type="PANTHER" id="PTHR47959">
    <property type="entry name" value="ATP-DEPENDENT RNA HELICASE RHLE-RELATED"/>
    <property type="match status" value="1"/>
</dbReference>
<dbReference type="Gene3D" id="2.40.50.140">
    <property type="entry name" value="Nucleic acid-binding proteins"/>
    <property type="match status" value="4"/>
</dbReference>
<keyword evidence="25" id="KW-1185">Reference proteome</keyword>
<proteinExistence type="inferred from homology"/>
<dbReference type="InterPro" id="IPR003871">
    <property type="entry name" value="RFA1B/D_OB_1st"/>
</dbReference>
<evidence type="ECO:0000256" key="20">
    <source>
        <dbReference type="SAM" id="MobiDB-lite"/>
    </source>
</evidence>
<dbReference type="InterPro" id="IPR047192">
    <property type="entry name" value="Euk_RPA1_DBD_C"/>
</dbReference>
<evidence type="ECO:0000256" key="18">
    <source>
        <dbReference type="PROSITE-ProRule" id="PRU00552"/>
    </source>
</evidence>
<comment type="function">
    <text evidence="19">Component of the replication protein A complex (RPA) required for DNA recombination, repair and replication. The activity of RPA is mediated by single-stranded DNA binding and protein interactions. Probably involved in repair of double-strand DNA breaks (DSBs) induced by genotoxic stresses.</text>
</comment>
<dbReference type="InterPro" id="IPR000629">
    <property type="entry name" value="RNA-helicase_DEAD-box_CS"/>
</dbReference>